<evidence type="ECO:0000256" key="1">
    <source>
        <dbReference type="ARBA" id="ARBA00022737"/>
    </source>
</evidence>
<dbReference type="InterPro" id="IPR016024">
    <property type="entry name" value="ARM-type_fold"/>
</dbReference>
<organism evidence="4 5">
    <name type="scientific">Angomonas deanei</name>
    <dbReference type="NCBI Taxonomy" id="59799"/>
    <lineage>
        <taxon>Eukaryota</taxon>
        <taxon>Discoba</taxon>
        <taxon>Euglenozoa</taxon>
        <taxon>Kinetoplastea</taxon>
        <taxon>Metakinetoplastina</taxon>
        <taxon>Trypanosomatida</taxon>
        <taxon>Trypanosomatidae</taxon>
        <taxon>Strigomonadinae</taxon>
        <taxon>Angomonas</taxon>
    </lineage>
</organism>
<sequence>MAGYVLHDLALYAPASWYLGELWSKLIAKHLTLLFDYSNVMVNTLIALVYKSGLAGSPGLDDDGSGTGLLSKDIHDAVAADRAKGVLFFQVGIDTQKDICDQLNTFAKSRCPKGLVQYLLIDNGLGDNGVDLLRYLLILAPEASSNLLNSFDKIRLTDLIAILQTKKGSLVIQQLIRSSFFKYSREEEGKGAKKKGDTTVKNTATDRLARRLRESLFSLAADRHATFVVEVLYDTAEVETKELIVKALVPLFEEVRRPTKGFFQRPPPPAEGGNTEEGEGEANPVHTGPSLSAAKKILQKCFVEQYVYRKDEWKKLAQRQSQVHRLLGKMFLE</sequence>
<protein>
    <submittedName>
        <fullName evidence="4">Uncharacterized protein</fullName>
    </submittedName>
</protein>
<dbReference type="GO" id="GO:0000447">
    <property type="term" value="P:endonucleolytic cleavage in ITS1 to separate SSU-rRNA from 5.8S rRNA and LSU-rRNA from tricistronic rRNA transcript (SSU-rRNA, 5.8S rRNA, LSU-rRNA)"/>
    <property type="evidence" value="ECO:0007669"/>
    <property type="project" value="TreeGrafter"/>
</dbReference>
<gene>
    <name evidence="4" type="ORF">ADEAN_000841500</name>
</gene>
<dbReference type="GO" id="GO:0000480">
    <property type="term" value="P:endonucleolytic cleavage in 5'-ETS of tricistronic rRNA transcript (SSU-rRNA, 5.8S rRNA, LSU-rRNA)"/>
    <property type="evidence" value="ECO:0007669"/>
    <property type="project" value="TreeGrafter"/>
</dbReference>
<dbReference type="GO" id="GO:0030688">
    <property type="term" value="C:preribosome, small subunit precursor"/>
    <property type="evidence" value="ECO:0007669"/>
    <property type="project" value="TreeGrafter"/>
</dbReference>
<dbReference type="InterPro" id="IPR040000">
    <property type="entry name" value="NOP9"/>
</dbReference>
<proteinExistence type="predicted"/>
<dbReference type="SUPFAM" id="SSF48371">
    <property type="entry name" value="ARM repeat"/>
    <property type="match status" value="1"/>
</dbReference>
<keyword evidence="5" id="KW-1185">Reference proteome</keyword>
<evidence type="ECO:0000313" key="4">
    <source>
        <dbReference type="EMBL" id="CAD2220891.1"/>
    </source>
</evidence>
<dbReference type="GO" id="GO:0000472">
    <property type="term" value="P:endonucleolytic cleavage to generate mature 5'-end of SSU-rRNA from (SSU-rRNA, 5.8S rRNA, LSU-rRNA)"/>
    <property type="evidence" value="ECO:0007669"/>
    <property type="project" value="TreeGrafter"/>
</dbReference>
<keyword evidence="1" id="KW-0677">Repeat</keyword>
<dbReference type="GO" id="GO:0000056">
    <property type="term" value="P:ribosomal small subunit export from nucleus"/>
    <property type="evidence" value="ECO:0007669"/>
    <property type="project" value="TreeGrafter"/>
</dbReference>
<dbReference type="PROSITE" id="PS50302">
    <property type="entry name" value="PUM"/>
    <property type="match status" value="1"/>
</dbReference>
<dbReference type="Proteomes" id="UP000515908">
    <property type="component" value="Chromosome 19"/>
</dbReference>
<dbReference type="GO" id="GO:0003723">
    <property type="term" value="F:RNA binding"/>
    <property type="evidence" value="ECO:0007669"/>
    <property type="project" value="InterPro"/>
</dbReference>
<dbReference type="PANTHER" id="PTHR13102:SF0">
    <property type="entry name" value="NUCLEOLAR PROTEIN 9"/>
    <property type="match status" value="1"/>
</dbReference>
<dbReference type="PANTHER" id="PTHR13102">
    <property type="entry name" value="NUCLEOLAR PROTEIN 9"/>
    <property type="match status" value="1"/>
</dbReference>
<dbReference type="VEuPathDB" id="TriTrypDB:ADEAN_000841500"/>
<accession>A0A7G2CPK0</accession>
<feature type="region of interest" description="Disordered" evidence="3">
    <location>
        <begin position="260"/>
        <end position="289"/>
    </location>
</feature>
<dbReference type="GO" id="GO:0005730">
    <property type="term" value="C:nucleolus"/>
    <property type="evidence" value="ECO:0007669"/>
    <property type="project" value="TreeGrafter"/>
</dbReference>
<evidence type="ECO:0000256" key="2">
    <source>
        <dbReference type="PROSITE-ProRule" id="PRU00317"/>
    </source>
</evidence>
<feature type="repeat" description="Pumilio" evidence="2">
    <location>
        <begin position="211"/>
        <end position="246"/>
    </location>
</feature>
<dbReference type="EMBL" id="LR877163">
    <property type="protein sequence ID" value="CAD2220891.1"/>
    <property type="molecule type" value="Genomic_DNA"/>
</dbReference>
<dbReference type="GO" id="GO:0030686">
    <property type="term" value="C:90S preribosome"/>
    <property type="evidence" value="ECO:0007669"/>
    <property type="project" value="TreeGrafter"/>
</dbReference>
<reference evidence="4 5" key="1">
    <citation type="submission" date="2020-08" db="EMBL/GenBank/DDBJ databases">
        <authorList>
            <person name="Newling K."/>
            <person name="Davey J."/>
            <person name="Forrester S."/>
        </authorList>
    </citation>
    <scope>NUCLEOTIDE SEQUENCE [LARGE SCALE GENOMIC DNA]</scope>
    <source>
        <strain evidence="5">Crithidia deanei Carvalho (ATCC PRA-265)</strain>
    </source>
</reference>
<dbReference type="AlphaFoldDB" id="A0A7G2CPK0"/>
<evidence type="ECO:0000256" key="3">
    <source>
        <dbReference type="SAM" id="MobiDB-lite"/>
    </source>
</evidence>
<dbReference type="InterPro" id="IPR001313">
    <property type="entry name" value="Pumilio_RNA-bd_rpt"/>
</dbReference>
<evidence type="ECO:0000313" key="5">
    <source>
        <dbReference type="Proteomes" id="UP000515908"/>
    </source>
</evidence>
<name>A0A7G2CPK0_9TRYP</name>